<dbReference type="EMBL" id="CP124616">
    <property type="protein sequence ID" value="WGW04974.1"/>
    <property type="molecule type" value="Genomic_DNA"/>
</dbReference>
<protein>
    <submittedName>
        <fullName evidence="2">DUF2125 domain-containing protein</fullName>
    </submittedName>
</protein>
<organism evidence="2 3">
    <name type="scientific">Tropicibacter oceani</name>
    <dbReference type="NCBI Taxonomy" id="3058420"/>
    <lineage>
        <taxon>Bacteria</taxon>
        <taxon>Pseudomonadati</taxon>
        <taxon>Pseudomonadota</taxon>
        <taxon>Alphaproteobacteria</taxon>
        <taxon>Rhodobacterales</taxon>
        <taxon>Roseobacteraceae</taxon>
        <taxon>Tropicibacter</taxon>
    </lineage>
</organism>
<dbReference type="RefSeq" id="WP_282301611.1">
    <property type="nucleotide sequence ID" value="NZ_CP124616.1"/>
</dbReference>
<accession>A0ABY8QKB5</accession>
<evidence type="ECO:0000313" key="2">
    <source>
        <dbReference type="EMBL" id="WGW04974.1"/>
    </source>
</evidence>
<dbReference type="Proteomes" id="UP001241605">
    <property type="component" value="Chromosome"/>
</dbReference>
<reference evidence="2 3" key="1">
    <citation type="submission" date="2023-05" db="EMBL/GenBank/DDBJ databases">
        <title>YMD87, complete Genome.</title>
        <authorList>
            <person name="Zhang J."/>
            <person name="Xu X."/>
        </authorList>
    </citation>
    <scope>NUCLEOTIDE SEQUENCE [LARGE SCALE GENOMIC DNA]</scope>
    <source>
        <strain evidence="2 3">YMD87</strain>
    </source>
</reference>
<feature type="signal peptide" evidence="1">
    <location>
        <begin position="1"/>
        <end position="21"/>
    </location>
</feature>
<proteinExistence type="predicted"/>
<sequence>MKRLTSVSALAFCAMAGPALADVTPQQVWDDLETYMESYGYSVEGSEALSGDALTVSDVVITMPIPEGEGSASFAMDQVVLTDRGDGTVALSFPESMPIAMKMDIEGDVVDMVLDYTHSGLQMVVSGAPEDMTYDYTADALGISLAKLMIDGEEITRDMARVMMTLTGLTGNSRTVMMSGVRNVSQTMAASDMVVDAAFNDPGSDDGGVFNVKLGGVAMSGETLIPDGLDFSDPMTLFQSGFAAAAEITHSGSAVEFAVTDNGTTNGTMTTGSGLLKFAMSDDQITYEVGNTDMVLAMAGPELPLPINAEMAETKFSFSMPLQASEEPQDAAIALTLAGFKTSEMIWNIFDPAAVLPRDPATVSADLTAKVTPFISLMDEEAMSKLETGEVVPGELNAVTLNSLLVEAAGGKITGDGAFTFDNSDTQSFDGLPRPEGTLNLSVSGAQGLIDKIIAMGLMSENDAMGARMMLSMFTVPGQAPDTATSTIEINDQGHVLANGQRIK</sequence>
<dbReference type="Pfam" id="PF09898">
    <property type="entry name" value="DUF2125"/>
    <property type="match status" value="1"/>
</dbReference>
<evidence type="ECO:0000256" key="1">
    <source>
        <dbReference type="SAM" id="SignalP"/>
    </source>
</evidence>
<keyword evidence="1" id="KW-0732">Signal</keyword>
<evidence type="ECO:0000313" key="3">
    <source>
        <dbReference type="Proteomes" id="UP001241605"/>
    </source>
</evidence>
<gene>
    <name evidence="2" type="ORF">QF118_05345</name>
</gene>
<keyword evidence="3" id="KW-1185">Reference proteome</keyword>
<feature type="chain" id="PRO_5045740962" evidence="1">
    <location>
        <begin position="22"/>
        <end position="504"/>
    </location>
</feature>
<name>A0ABY8QKB5_9RHOB</name>
<dbReference type="InterPro" id="IPR018666">
    <property type="entry name" value="DUF2125"/>
</dbReference>